<dbReference type="Pfam" id="PF12728">
    <property type="entry name" value="HTH_17"/>
    <property type="match status" value="1"/>
</dbReference>
<dbReference type="SUPFAM" id="SSF46955">
    <property type="entry name" value="Putative DNA-binding domain"/>
    <property type="match status" value="1"/>
</dbReference>
<dbReference type="NCBIfam" id="TIGR01764">
    <property type="entry name" value="excise"/>
    <property type="match status" value="1"/>
</dbReference>
<dbReference type="EMBL" id="JACHGJ010000009">
    <property type="protein sequence ID" value="MBB6482070.1"/>
    <property type="molecule type" value="Genomic_DNA"/>
</dbReference>
<dbReference type="RefSeq" id="WP_184748305.1">
    <property type="nucleotide sequence ID" value="NZ_JACHGJ010000009.1"/>
</dbReference>
<accession>A0A841RGD3</accession>
<dbReference type="GO" id="GO:0003677">
    <property type="term" value="F:DNA binding"/>
    <property type="evidence" value="ECO:0007669"/>
    <property type="project" value="InterPro"/>
</dbReference>
<dbReference type="InterPro" id="IPR010093">
    <property type="entry name" value="SinI_DNA-bd"/>
</dbReference>
<dbReference type="InterPro" id="IPR041657">
    <property type="entry name" value="HTH_17"/>
</dbReference>
<protein>
    <submittedName>
        <fullName evidence="2">Excisionase family DNA binding protein</fullName>
    </submittedName>
</protein>
<name>A0A841RGD3_9SPIO</name>
<dbReference type="InterPro" id="IPR009061">
    <property type="entry name" value="DNA-bd_dom_put_sf"/>
</dbReference>
<dbReference type="AlphaFoldDB" id="A0A841RGD3"/>
<evidence type="ECO:0000313" key="3">
    <source>
        <dbReference type="Proteomes" id="UP000587760"/>
    </source>
</evidence>
<dbReference type="Proteomes" id="UP000587760">
    <property type="component" value="Unassembled WGS sequence"/>
</dbReference>
<gene>
    <name evidence="2" type="ORF">HNR50_003758</name>
</gene>
<evidence type="ECO:0000259" key="1">
    <source>
        <dbReference type="Pfam" id="PF12728"/>
    </source>
</evidence>
<proteinExistence type="predicted"/>
<organism evidence="2 3">
    <name type="scientific">Spirochaeta isovalerica</name>
    <dbReference type="NCBI Taxonomy" id="150"/>
    <lineage>
        <taxon>Bacteria</taxon>
        <taxon>Pseudomonadati</taxon>
        <taxon>Spirochaetota</taxon>
        <taxon>Spirochaetia</taxon>
        <taxon>Spirochaetales</taxon>
        <taxon>Spirochaetaceae</taxon>
        <taxon>Spirochaeta</taxon>
    </lineage>
</organism>
<feature type="domain" description="Helix-turn-helix" evidence="1">
    <location>
        <begin position="5"/>
        <end position="47"/>
    </location>
</feature>
<reference evidence="2 3" key="1">
    <citation type="submission" date="2020-08" db="EMBL/GenBank/DDBJ databases">
        <title>Genomic Encyclopedia of Type Strains, Phase IV (KMG-IV): sequencing the most valuable type-strain genomes for metagenomic binning, comparative biology and taxonomic classification.</title>
        <authorList>
            <person name="Goeker M."/>
        </authorList>
    </citation>
    <scope>NUCLEOTIDE SEQUENCE [LARGE SCALE GENOMIC DNA]</scope>
    <source>
        <strain evidence="2 3">DSM 2461</strain>
    </source>
</reference>
<evidence type="ECO:0000313" key="2">
    <source>
        <dbReference type="EMBL" id="MBB6482070.1"/>
    </source>
</evidence>
<sequence>MKETWYTVSQAAELLQLHEKTVQRFIREGKLTAAKVGRSYRISGHELSVFTGDVVDETPQYTPPGAELKEKPQASAVVDCFVGGKDQAMRISNTINAVMNSKLPEDGKGRFDFIYYEEEQKGKIILYGSPLLVSRLLQIVSQLLD</sequence>
<keyword evidence="3" id="KW-1185">Reference proteome</keyword>
<comment type="caution">
    <text evidence="2">The sequence shown here is derived from an EMBL/GenBank/DDBJ whole genome shotgun (WGS) entry which is preliminary data.</text>
</comment>